<keyword evidence="4" id="KW-0140">cGMP</keyword>
<dbReference type="GO" id="GO:0045742">
    <property type="term" value="P:positive regulation of epidermal growth factor receptor signaling pathway"/>
    <property type="evidence" value="ECO:0007669"/>
    <property type="project" value="TreeGrafter"/>
</dbReference>
<evidence type="ECO:0000256" key="8">
    <source>
        <dbReference type="ARBA" id="ARBA00025377"/>
    </source>
</evidence>
<dbReference type="GO" id="GO:0007601">
    <property type="term" value="P:visual perception"/>
    <property type="evidence" value="ECO:0007669"/>
    <property type="project" value="UniProtKB-KW"/>
</dbReference>
<reference evidence="10" key="2">
    <citation type="submission" date="2025-09" db="UniProtKB">
        <authorList>
            <consortium name="Ensembl"/>
        </authorList>
    </citation>
    <scope>IDENTIFICATION</scope>
</reference>
<dbReference type="EC" id="3.1.4.35" evidence="3"/>
<evidence type="ECO:0000256" key="2">
    <source>
        <dbReference type="ARBA" id="ARBA00006377"/>
    </source>
</evidence>
<name>A0A3Q3LMX3_9LABR</name>
<keyword evidence="5" id="KW-0716">Sensory transduction</keyword>
<dbReference type="GO" id="GO:0045745">
    <property type="term" value="P:positive regulation of G protein-coupled receptor signaling pathway"/>
    <property type="evidence" value="ECO:0007669"/>
    <property type="project" value="TreeGrafter"/>
</dbReference>
<keyword evidence="7" id="KW-0844">Vision</keyword>
<evidence type="ECO:0000256" key="7">
    <source>
        <dbReference type="ARBA" id="ARBA00023305"/>
    </source>
</evidence>
<dbReference type="GO" id="GO:0042622">
    <property type="term" value="C:photoreceptor outer segment membrane"/>
    <property type="evidence" value="ECO:0007669"/>
    <property type="project" value="TreeGrafter"/>
</dbReference>
<dbReference type="GO" id="GO:0030553">
    <property type="term" value="F:cGMP binding"/>
    <property type="evidence" value="ECO:0007669"/>
    <property type="project" value="InterPro"/>
</dbReference>
<dbReference type="PANTHER" id="PTHR12122">
    <property type="entry name" value="RETINAL CONE RHODOPSIN-SENSITIVE CGMP 3',5'-CYCLIC PHOSPHODIESTERASE GAMMA-SUBUNIT-RELATED"/>
    <property type="match status" value="1"/>
</dbReference>
<accession>A0A3Q3LMX3</accession>
<protein>
    <recommendedName>
        <fullName evidence="3">3',5'-cyclic-GMP phosphodiesterase</fullName>
        <ecNumber evidence="3">3.1.4.35</ecNumber>
    </recommendedName>
</protein>
<reference evidence="10" key="1">
    <citation type="submission" date="2025-08" db="UniProtKB">
        <authorList>
            <consortium name="Ensembl"/>
        </authorList>
    </citation>
    <scope>IDENTIFICATION</scope>
</reference>
<comment type="similarity">
    <text evidence="2">Belongs to the rod/cone cGMP-PDE gamma subunit family.</text>
</comment>
<dbReference type="GO" id="GO:0047555">
    <property type="term" value="F:3',5'-cyclic-GMP phosphodiesterase activity"/>
    <property type="evidence" value="ECO:0007669"/>
    <property type="project" value="UniProtKB-EC"/>
</dbReference>
<dbReference type="Ensembl" id="ENSLBET00000010697.1">
    <property type="protein sequence ID" value="ENSLBEP00000010135.1"/>
    <property type="gene ID" value="ENSLBEG00000007773.1"/>
</dbReference>
<evidence type="ECO:0000256" key="4">
    <source>
        <dbReference type="ARBA" id="ARBA00022535"/>
    </source>
</evidence>
<evidence type="ECO:0000256" key="6">
    <source>
        <dbReference type="ARBA" id="ARBA00022801"/>
    </source>
</evidence>
<evidence type="ECO:0000313" key="10">
    <source>
        <dbReference type="Ensembl" id="ENSLBEP00000010135.1"/>
    </source>
</evidence>
<evidence type="ECO:0000256" key="3">
    <source>
        <dbReference type="ARBA" id="ARBA00012319"/>
    </source>
</evidence>
<dbReference type="GeneTree" id="ENSGT00390000013260"/>
<proteinExistence type="inferred from homology"/>
<dbReference type="Pfam" id="PF04868">
    <property type="entry name" value="PDE6_gamma"/>
    <property type="match status" value="1"/>
</dbReference>
<sequence>MFSAPPPRCSLRSPFQAEADRQFKSKPPKKGIQGIFGDDIPGMEGLGTGEHHRHLPLGGLQSLELHELAQYGII</sequence>
<dbReference type="AlphaFoldDB" id="A0A3Q3LMX3"/>
<keyword evidence="11" id="KW-1185">Reference proteome</keyword>
<evidence type="ECO:0000256" key="1">
    <source>
        <dbReference type="ARBA" id="ARBA00000583"/>
    </source>
</evidence>
<dbReference type="Proteomes" id="UP000261660">
    <property type="component" value="Unplaced"/>
</dbReference>
<evidence type="ECO:0000256" key="5">
    <source>
        <dbReference type="ARBA" id="ARBA00022606"/>
    </source>
</evidence>
<comment type="function">
    <text evidence="8">Participates in processes of transmission and amplification of the visual signal. cGMP-PDEs are the effector molecules in G-protein-mediated phototransduction in vertebrate rods and cones.</text>
</comment>
<dbReference type="Gene3D" id="4.10.1120.10">
    <property type="entry name" value="Retinal cGMP phosphodiesterase, gamma subunit"/>
    <property type="match status" value="1"/>
</dbReference>
<evidence type="ECO:0000256" key="9">
    <source>
        <dbReference type="SAM" id="MobiDB-lite"/>
    </source>
</evidence>
<dbReference type="InterPro" id="IPR037030">
    <property type="entry name" value="PDE6_gamma_sf"/>
</dbReference>
<comment type="catalytic activity">
    <reaction evidence="1">
        <text>3',5'-cyclic GMP + H2O = GMP + H(+)</text>
        <dbReference type="Rhea" id="RHEA:16957"/>
        <dbReference type="ChEBI" id="CHEBI:15377"/>
        <dbReference type="ChEBI" id="CHEBI:15378"/>
        <dbReference type="ChEBI" id="CHEBI:57746"/>
        <dbReference type="ChEBI" id="CHEBI:58115"/>
        <dbReference type="EC" id="3.1.4.35"/>
    </reaction>
</comment>
<keyword evidence="6" id="KW-0378">Hydrolase</keyword>
<organism evidence="10 11">
    <name type="scientific">Labrus bergylta</name>
    <name type="common">ballan wrasse</name>
    <dbReference type="NCBI Taxonomy" id="56723"/>
    <lineage>
        <taxon>Eukaryota</taxon>
        <taxon>Metazoa</taxon>
        <taxon>Chordata</taxon>
        <taxon>Craniata</taxon>
        <taxon>Vertebrata</taxon>
        <taxon>Euteleostomi</taxon>
        <taxon>Actinopterygii</taxon>
        <taxon>Neopterygii</taxon>
        <taxon>Teleostei</taxon>
        <taxon>Neoteleostei</taxon>
        <taxon>Acanthomorphata</taxon>
        <taxon>Eupercaria</taxon>
        <taxon>Labriformes</taxon>
        <taxon>Labridae</taxon>
        <taxon>Labrus</taxon>
    </lineage>
</organism>
<dbReference type="InterPro" id="IPR006952">
    <property type="entry name" value="PDE6_gamma"/>
</dbReference>
<feature type="region of interest" description="Disordered" evidence="9">
    <location>
        <begin position="1"/>
        <end position="50"/>
    </location>
</feature>
<evidence type="ECO:0000313" key="11">
    <source>
        <dbReference type="Proteomes" id="UP000261660"/>
    </source>
</evidence>